<dbReference type="Proteomes" id="UP000812287">
    <property type="component" value="Unassembled WGS sequence"/>
</dbReference>
<name>A0A9P7W0L4_9AGAR</name>
<keyword evidence="1" id="KW-0472">Membrane</keyword>
<reference evidence="2" key="1">
    <citation type="submission" date="2020-11" db="EMBL/GenBank/DDBJ databases">
        <title>Adaptations for nitrogen fixation in a non-lichenized fungal sporocarp promotes dispersal by wood-feeding termites.</title>
        <authorList>
            <consortium name="DOE Joint Genome Institute"/>
            <person name="Koch R.A."/>
            <person name="Yoon G."/>
            <person name="Arayal U."/>
            <person name="Lail K."/>
            <person name="Amirebrahimi M."/>
            <person name="Labutti K."/>
            <person name="Lipzen A."/>
            <person name="Riley R."/>
            <person name="Barry K."/>
            <person name="Henrissat B."/>
            <person name="Grigoriev I.V."/>
            <person name="Herr J.R."/>
            <person name="Aime M.C."/>
        </authorList>
    </citation>
    <scope>NUCLEOTIDE SEQUENCE</scope>
    <source>
        <strain evidence="2">MCA 3950</strain>
    </source>
</reference>
<organism evidence="2 3">
    <name type="scientific">Guyanagaster necrorhizus</name>
    <dbReference type="NCBI Taxonomy" id="856835"/>
    <lineage>
        <taxon>Eukaryota</taxon>
        <taxon>Fungi</taxon>
        <taxon>Dikarya</taxon>
        <taxon>Basidiomycota</taxon>
        <taxon>Agaricomycotina</taxon>
        <taxon>Agaricomycetes</taxon>
        <taxon>Agaricomycetidae</taxon>
        <taxon>Agaricales</taxon>
        <taxon>Marasmiineae</taxon>
        <taxon>Physalacriaceae</taxon>
        <taxon>Guyanagaster</taxon>
    </lineage>
</organism>
<dbReference type="GeneID" id="66101089"/>
<comment type="caution">
    <text evidence="2">The sequence shown here is derived from an EMBL/GenBank/DDBJ whole genome shotgun (WGS) entry which is preliminary data.</text>
</comment>
<proteinExistence type="predicted"/>
<keyword evidence="3" id="KW-1185">Reference proteome</keyword>
<evidence type="ECO:0000256" key="1">
    <source>
        <dbReference type="SAM" id="Phobius"/>
    </source>
</evidence>
<dbReference type="AlphaFoldDB" id="A0A9P7W0L4"/>
<gene>
    <name evidence="2" type="ORF">BT62DRAFT_1071694</name>
</gene>
<dbReference type="OrthoDB" id="3225366at2759"/>
<dbReference type="RefSeq" id="XP_043044596.1">
    <property type="nucleotide sequence ID" value="XM_043178795.1"/>
</dbReference>
<protein>
    <submittedName>
        <fullName evidence="2">Uncharacterized protein</fullName>
    </submittedName>
</protein>
<evidence type="ECO:0000313" key="3">
    <source>
        <dbReference type="Proteomes" id="UP000812287"/>
    </source>
</evidence>
<keyword evidence="1" id="KW-1133">Transmembrane helix</keyword>
<dbReference type="EMBL" id="MU250525">
    <property type="protein sequence ID" value="KAG7451096.1"/>
    <property type="molecule type" value="Genomic_DNA"/>
</dbReference>
<evidence type="ECO:0000313" key="2">
    <source>
        <dbReference type="EMBL" id="KAG7451096.1"/>
    </source>
</evidence>
<keyword evidence="1" id="KW-0812">Transmembrane</keyword>
<feature type="transmembrane region" description="Helical" evidence="1">
    <location>
        <begin position="112"/>
        <end position="134"/>
    </location>
</feature>
<sequence>MFISSAESDGPEGFFSKRRYSKRSYFTPPPDLVRLFSRVSQSSPWSQLISHLSPSNPKARRHSGLASSSHTSRAAVFTSLLAAVAARLLSAINDVVDGGDFKQNANLHVLNVLYVTSFGAIILNTTTVTSLLLIDELGDLPDIAAADPYRPKAGSMTVDQQS</sequence>
<accession>A0A9P7W0L4</accession>